<dbReference type="OrthoDB" id="9785707at2"/>
<dbReference type="RefSeq" id="WP_131153959.1">
    <property type="nucleotide sequence ID" value="NZ_CP036402.1"/>
</dbReference>
<dbReference type="SUPFAM" id="SSF102405">
    <property type="entry name" value="MCP/YpsA-like"/>
    <property type="match status" value="1"/>
</dbReference>
<dbReference type="Proteomes" id="UP000291469">
    <property type="component" value="Chromosome"/>
</dbReference>
<evidence type="ECO:0000259" key="3">
    <source>
        <dbReference type="Pfam" id="PF17782"/>
    </source>
</evidence>
<organism evidence="4 5">
    <name type="scientific">Egibacter rhizosphaerae</name>
    <dbReference type="NCBI Taxonomy" id="1670831"/>
    <lineage>
        <taxon>Bacteria</taxon>
        <taxon>Bacillati</taxon>
        <taxon>Actinomycetota</taxon>
        <taxon>Nitriliruptoria</taxon>
        <taxon>Egibacterales</taxon>
        <taxon>Egibacteraceae</taxon>
        <taxon>Egibacter</taxon>
    </lineage>
</organism>
<dbReference type="InterPro" id="IPR057666">
    <property type="entry name" value="DrpA_SLOG"/>
</dbReference>
<evidence type="ECO:0000259" key="2">
    <source>
        <dbReference type="Pfam" id="PF02481"/>
    </source>
</evidence>
<dbReference type="InterPro" id="IPR036388">
    <property type="entry name" value="WH-like_DNA-bd_sf"/>
</dbReference>
<dbReference type="KEGG" id="erz:ER308_05005"/>
<evidence type="ECO:0000313" key="4">
    <source>
        <dbReference type="EMBL" id="QBI18962.1"/>
    </source>
</evidence>
<protein>
    <submittedName>
        <fullName evidence="4">DNA-processing protein DprA</fullName>
    </submittedName>
</protein>
<dbReference type="AlphaFoldDB" id="A0A411YCS3"/>
<accession>A0A411YCS3</accession>
<dbReference type="PANTHER" id="PTHR43022">
    <property type="entry name" value="PROTEIN SMF"/>
    <property type="match status" value="1"/>
</dbReference>
<evidence type="ECO:0000313" key="5">
    <source>
        <dbReference type="Proteomes" id="UP000291469"/>
    </source>
</evidence>
<reference evidence="4 5" key="1">
    <citation type="submission" date="2019-01" db="EMBL/GenBank/DDBJ databases">
        <title>Egibacter rhizosphaerae EGI 80759T.</title>
        <authorList>
            <person name="Chen D.-D."/>
            <person name="Tian Y."/>
            <person name="Jiao J.-Y."/>
            <person name="Zhang X.-T."/>
            <person name="Zhang Y.-G."/>
            <person name="Zhang Y."/>
            <person name="Xiao M."/>
            <person name="Shu W.-S."/>
            <person name="Li W.-J."/>
        </authorList>
    </citation>
    <scope>NUCLEOTIDE SEQUENCE [LARGE SCALE GENOMIC DNA]</scope>
    <source>
        <strain evidence="4 5">EGI 80759</strain>
    </source>
</reference>
<sequence length="364" mass="37024">MIAGPGVPHELAERALRLAEAGVTSGEVSRVAARLGGTAEAEAVLAALERRRGSPLPAPAAVDALRGIGGRVELVGAPGYPARLATLWPDGGAPLWLFTRVDRDTGDLPQGPAVAVVGTRTPTAAGIDMARWIGRVLARAAVTVVSGLARGIDQAAHEGALAAGGATVGVLGAGLDVDYPRGDGPLRARVAAAGGLVTELPCGCRPRAWQFLARNRIIAGMTDATVVVEGRSRSGALATAQRAAEQGREVYAVPGSPLSAASAAPNELLRDGAIPVTCPDDVLSGVQVPEHGHVGPEGDETPARRAPPRDALAREVWDLLGAAPTDPDALVRATGRMAAEVLGAVARLVTEGFAERTAQGIVAR</sequence>
<dbReference type="Pfam" id="PF02481">
    <property type="entry name" value="DNA_processg_A"/>
    <property type="match status" value="1"/>
</dbReference>
<dbReference type="Pfam" id="PF17782">
    <property type="entry name" value="WHD_DprA"/>
    <property type="match status" value="1"/>
</dbReference>
<dbReference type="Gene3D" id="1.10.10.10">
    <property type="entry name" value="Winged helix-like DNA-binding domain superfamily/Winged helix DNA-binding domain"/>
    <property type="match status" value="1"/>
</dbReference>
<dbReference type="EMBL" id="CP036402">
    <property type="protein sequence ID" value="QBI18962.1"/>
    <property type="molecule type" value="Genomic_DNA"/>
</dbReference>
<dbReference type="InterPro" id="IPR003488">
    <property type="entry name" value="DprA"/>
</dbReference>
<name>A0A411YCS3_9ACTN</name>
<keyword evidence="5" id="KW-1185">Reference proteome</keyword>
<proteinExistence type="inferred from homology"/>
<dbReference type="InterPro" id="IPR041614">
    <property type="entry name" value="DprA_WH"/>
</dbReference>
<dbReference type="PANTHER" id="PTHR43022:SF1">
    <property type="entry name" value="PROTEIN SMF"/>
    <property type="match status" value="1"/>
</dbReference>
<comment type="similarity">
    <text evidence="1">Belongs to the DprA/Smf family.</text>
</comment>
<feature type="domain" description="Smf/DprA SLOG" evidence="2">
    <location>
        <begin position="76"/>
        <end position="285"/>
    </location>
</feature>
<feature type="domain" description="DprA winged helix" evidence="3">
    <location>
        <begin position="301"/>
        <end position="357"/>
    </location>
</feature>
<dbReference type="GO" id="GO:0009294">
    <property type="term" value="P:DNA-mediated transformation"/>
    <property type="evidence" value="ECO:0007669"/>
    <property type="project" value="InterPro"/>
</dbReference>
<dbReference type="Gene3D" id="3.40.50.450">
    <property type="match status" value="1"/>
</dbReference>
<gene>
    <name evidence="4" type="ORF">ER308_05005</name>
</gene>
<evidence type="ECO:0000256" key="1">
    <source>
        <dbReference type="ARBA" id="ARBA00006525"/>
    </source>
</evidence>